<dbReference type="AlphaFoldDB" id="A0A9N9EI03"/>
<gene>
    <name evidence="2" type="ORF">AMORRO_LOCUS11121</name>
</gene>
<keyword evidence="3" id="KW-1185">Reference proteome</keyword>
<sequence length="174" mass="20113">MAENRNPYKLQFPPSITVSELIKIHLEKGLRNVNKTLNAFLIYRIVYIREVPKNYLDNISILASNSWKDEPKHVKIFYKKLAKDVKTKFRELYPIHFKDQNLPIIPQNPFPTNANESDDANNAITKSPHPYDTFAESLQKSMEMTDDTFVNSLPHDLALTYVALMNSIPSDLFS</sequence>
<dbReference type="InterPro" id="IPR036910">
    <property type="entry name" value="HMG_box_dom_sf"/>
</dbReference>
<dbReference type="SUPFAM" id="SSF47095">
    <property type="entry name" value="HMG-box"/>
    <property type="match status" value="1"/>
</dbReference>
<comment type="caution">
    <text evidence="2">The sequence shown here is derived from an EMBL/GenBank/DDBJ whole genome shotgun (WGS) entry which is preliminary data.</text>
</comment>
<reference evidence="2" key="1">
    <citation type="submission" date="2021-06" db="EMBL/GenBank/DDBJ databases">
        <authorList>
            <person name="Kallberg Y."/>
            <person name="Tangrot J."/>
            <person name="Rosling A."/>
        </authorList>
    </citation>
    <scope>NUCLEOTIDE SEQUENCE</scope>
    <source>
        <strain evidence="2">CL551</strain>
    </source>
</reference>
<accession>A0A9N9EI03</accession>
<feature type="compositionally biased region" description="Polar residues" evidence="1">
    <location>
        <begin position="110"/>
        <end position="125"/>
    </location>
</feature>
<dbReference type="Gene3D" id="1.10.30.10">
    <property type="entry name" value="High mobility group box domain"/>
    <property type="match status" value="1"/>
</dbReference>
<proteinExistence type="predicted"/>
<dbReference type="Proteomes" id="UP000789342">
    <property type="component" value="Unassembled WGS sequence"/>
</dbReference>
<feature type="region of interest" description="Disordered" evidence="1">
    <location>
        <begin position="108"/>
        <end position="129"/>
    </location>
</feature>
<evidence type="ECO:0000256" key="1">
    <source>
        <dbReference type="SAM" id="MobiDB-lite"/>
    </source>
</evidence>
<dbReference type="EMBL" id="CAJVPV010013464">
    <property type="protein sequence ID" value="CAG8678036.1"/>
    <property type="molecule type" value="Genomic_DNA"/>
</dbReference>
<evidence type="ECO:0000313" key="3">
    <source>
        <dbReference type="Proteomes" id="UP000789342"/>
    </source>
</evidence>
<evidence type="ECO:0000313" key="2">
    <source>
        <dbReference type="EMBL" id="CAG8678036.1"/>
    </source>
</evidence>
<name>A0A9N9EI03_9GLOM</name>
<protein>
    <submittedName>
        <fullName evidence="2">14373_t:CDS:1</fullName>
    </submittedName>
</protein>
<dbReference type="OrthoDB" id="2372466at2759"/>
<organism evidence="2 3">
    <name type="scientific">Acaulospora morrowiae</name>
    <dbReference type="NCBI Taxonomy" id="94023"/>
    <lineage>
        <taxon>Eukaryota</taxon>
        <taxon>Fungi</taxon>
        <taxon>Fungi incertae sedis</taxon>
        <taxon>Mucoromycota</taxon>
        <taxon>Glomeromycotina</taxon>
        <taxon>Glomeromycetes</taxon>
        <taxon>Diversisporales</taxon>
        <taxon>Acaulosporaceae</taxon>
        <taxon>Acaulospora</taxon>
    </lineage>
</organism>